<keyword evidence="6" id="KW-0902">Two-component regulatory system</keyword>
<dbReference type="GO" id="GO:0005886">
    <property type="term" value="C:plasma membrane"/>
    <property type="evidence" value="ECO:0007669"/>
    <property type="project" value="UniProtKB-ARBA"/>
</dbReference>
<dbReference type="GO" id="GO:0000155">
    <property type="term" value="F:phosphorelay sensor kinase activity"/>
    <property type="evidence" value="ECO:0007669"/>
    <property type="project" value="InterPro"/>
</dbReference>
<comment type="catalytic activity">
    <reaction evidence="1">
        <text>ATP + protein L-histidine = ADP + protein N-phospho-L-histidine.</text>
        <dbReference type="EC" id="2.7.13.3"/>
    </reaction>
</comment>
<accession>A0A4Q7ZC36</accession>
<sequence>MPHWLMSQWGLWMQGIEAGRVADAAVTVLLVDDQAIIGEAVRRLLSAQSGFAFHFCADAALALETAIRARPTVILQDLVMPQTDGLTLVQAYRADPVTAAIPIIVLSTKEDPKVKSAAFAAGANDYLVKLPDALELVARIRYHSRSYLALRERDEAARALQQSQKQLLETHQELRVLLDTVPTGILKLDGTGRILQGNYAAQALLKLVGGQLDGRSFTDMLTPGSQTGFSERLAEALQGQGNSTRYTEADLRQPHGGNLPIEYLVTPLPSARGIELSLVIRDITERKAADLAKNEFIATVSHELRTPLTSIRGALGLILGGKLGELPEKAMRMLDVANRNSERLTQLINDILDLEKITTRGMDFNVVMLTADGAMETAVAANEGYGLRHDVRLRIVRQAEGVRILADELRLQQVFANLISNAVKYSPAGKSVELAADLEGDRIRFRIRDYGPGIPEEFRERIFNRFSQANSSDARARGGTGLGLNIARSIVEQLGGEVGFTTSAAGTEFSFLLPVAGG</sequence>
<dbReference type="CDD" id="cd00075">
    <property type="entry name" value="HATPase"/>
    <property type="match status" value="1"/>
</dbReference>
<dbReference type="PROSITE" id="PS50110">
    <property type="entry name" value="RESPONSE_REGULATORY"/>
    <property type="match status" value="1"/>
</dbReference>
<dbReference type="SUPFAM" id="SSF47384">
    <property type="entry name" value="Homodimeric domain of signal transducing histidine kinase"/>
    <property type="match status" value="1"/>
</dbReference>
<dbReference type="InterPro" id="IPR005467">
    <property type="entry name" value="His_kinase_dom"/>
</dbReference>
<evidence type="ECO:0000256" key="8">
    <source>
        <dbReference type="PROSITE-ProRule" id="PRU00169"/>
    </source>
</evidence>
<keyword evidence="7" id="KW-0472">Membrane</keyword>
<dbReference type="Pfam" id="PF00072">
    <property type="entry name" value="Response_reg"/>
    <property type="match status" value="1"/>
</dbReference>
<keyword evidence="4" id="KW-0808">Transferase</keyword>
<dbReference type="SUPFAM" id="SSF52172">
    <property type="entry name" value="CheY-like"/>
    <property type="match status" value="1"/>
</dbReference>
<evidence type="ECO:0000256" key="5">
    <source>
        <dbReference type="ARBA" id="ARBA00022777"/>
    </source>
</evidence>
<dbReference type="OrthoDB" id="9770795at2"/>
<evidence type="ECO:0000256" key="3">
    <source>
        <dbReference type="ARBA" id="ARBA00022553"/>
    </source>
</evidence>
<reference evidence="13 14" key="1">
    <citation type="submission" date="2019-02" db="EMBL/GenBank/DDBJ databases">
        <title>Genomic Encyclopedia of Type Strains, Phase IV (KMG-IV): sequencing the most valuable type-strain genomes for metagenomic binning, comparative biology and taxonomic classification.</title>
        <authorList>
            <person name="Goeker M."/>
        </authorList>
    </citation>
    <scope>NUCLEOTIDE SEQUENCE [LARGE SCALE GENOMIC DNA]</scope>
    <source>
        <strain evidence="13 14">DSM 105135</strain>
    </source>
</reference>
<dbReference type="FunFam" id="3.30.565.10:FF:000006">
    <property type="entry name" value="Sensor histidine kinase WalK"/>
    <property type="match status" value="1"/>
</dbReference>
<dbReference type="Pfam" id="PF00512">
    <property type="entry name" value="HisKA"/>
    <property type="match status" value="1"/>
</dbReference>
<dbReference type="SMART" id="SM00091">
    <property type="entry name" value="PAS"/>
    <property type="match status" value="1"/>
</dbReference>
<dbReference type="PROSITE" id="PS50113">
    <property type="entry name" value="PAC"/>
    <property type="match status" value="1"/>
</dbReference>
<dbReference type="Gene3D" id="3.30.565.10">
    <property type="entry name" value="Histidine kinase-like ATPase, C-terminal domain"/>
    <property type="match status" value="1"/>
</dbReference>
<dbReference type="InterPro" id="IPR036097">
    <property type="entry name" value="HisK_dim/P_sf"/>
</dbReference>
<dbReference type="Pfam" id="PF08448">
    <property type="entry name" value="PAS_4"/>
    <property type="match status" value="1"/>
</dbReference>
<dbReference type="SMART" id="SM00448">
    <property type="entry name" value="REC"/>
    <property type="match status" value="1"/>
</dbReference>
<dbReference type="SUPFAM" id="SSF55785">
    <property type="entry name" value="PYP-like sensor domain (PAS domain)"/>
    <property type="match status" value="1"/>
</dbReference>
<dbReference type="EC" id="2.7.13.3" evidence="2"/>
<dbReference type="PROSITE" id="PS50109">
    <property type="entry name" value="HIS_KIN"/>
    <property type="match status" value="1"/>
</dbReference>
<dbReference type="InterPro" id="IPR003661">
    <property type="entry name" value="HisK_dim/P_dom"/>
</dbReference>
<dbReference type="Gene3D" id="3.30.450.20">
    <property type="entry name" value="PAS domain"/>
    <property type="match status" value="1"/>
</dbReference>
<feature type="domain" description="PAC" evidence="12">
    <location>
        <begin position="245"/>
        <end position="295"/>
    </location>
</feature>
<dbReference type="InterPro" id="IPR003594">
    <property type="entry name" value="HATPase_dom"/>
</dbReference>
<evidence type="ECO:0000256" key="7">
    <source>
        <dbReference type="ARBA" id="ARBA00023136"/>
    </source>
</evidence>
<evidence type="ECO:0000259" key="9">
    <source>
        <dbReference type="PROSITE" id="PS50109"/>
    </source>
</evidence>
<dbReference type="PROSITE" id="PS50112">
    <property type="entry name" value="PAS"/>
    <property type="match status" value="1"/>
</dbReference>
<keyword evidence="14" id="KW-1185">Reference proteome</keyword>
<dbReference type="InterPro" id="IPR036890">
    <property type="entry name" value="HATPase_C_sf"/>
</dbReference>
<dbReference type="AlphaFoldDB" id="A0A4Q7ZC36"/>
<dbReference type="NCBIfam" id="TIGR00229">
    <property type="entry name" value="sensory_box"/>
    <property type="match status" value="1"/>
</dbReference>
<dbReference type="SMART" id="SM00387">
    <property type="entry name" value="HATPase_c"/>
    <property type="match status" value="1"/>
</dbReference>
<dbReference type="InterPro" id="IPR035965">
    <property type="entry name" value="PAS-like_dom_sf"/>
</dbReference>
<dbReference type="SMART" id="SM00388">
    <property type="entry name" value="HisKA"/>
    <property type="match status" value="1"/>
</dbReference>
<dbReference type="PANTHER" id="PTHR43547">
    <property type="entry name" value="TWO-COMPONENT HISTIDINE KINASE"/>
    <property type="match status" value="1"/>
</dbReference>
<gene>
    <name evidence="13" type="ORF">EV700_0658</name>
</gene>
<protein>
    <recommendedName>
        <fullName evidence="2">histidine kinase</fullName>
        <ecNumber evidence="2">2.7.13.3</ecNumber>
    </recommendedName>
</protein>
<dbReference type="InterPro" id="IPR004358">
    <property type="entry name" value="Sig_transdc_His_kin-like_C"/>
</dbReference>
<dbReference type="CDD" id="cd00130">
    <property type="entry name" value="PAS"/>
    <property type="match status" value="1"/>
</dbReference>
<dbReference type="FunFam" id="1.10.287.130:FF:000001">
    <property type="entry name" value="Two-component sensor histidine kinase"/>
    <property type="match status" value="1"/>
</dbReference>
<evidence type="ECO:0000259" key="12">
    <source>
        <dbReference type="PROSITE" id="PS50113"/>
    </source>
</evidence>
<evidence type="ECO:0000256" key="4">
    <source>
        <dbReference type="ARBA" id="ARBA00022679"/>
    </source>
</evidence>
<dbReference type="Gene3D" id="1.10.287.130">
    <property type="match status" value="1"/>
</dbReference>
<feature type="modified residue" description="4-aspartylphosphate" evidence="8">
    <location>
        <position position="77"/>
    </location>
</feature>
<dbReference type="InterPro" id="IPR000014">
    <property type="entry name" value="PAS"/>
</dbReference>
<evidence type="ECO:0000259" key="11">
    <source>
        <dbReference type="PROSITE" id="PS50112"/>
    </source>
</evidence>
<dbReference type="InterPro" id="IPR013656">
    <property type="entry name" value="PAS_4"/>
</dbReference>
<evidence type="ECO:0000256" key="1">
    <source>
        <dbReference type="ARBA" id="ARBA00000085"/>
    </source>
</evidence>
<feature type="domain" description="Histidine kinase" evidence="9">
    <location>
        <begin position="299"/>
        <end position="517"/>
    </location>
</feature>
<keyword evidence="5" id="KW-0418">Kinase</keyword>
<dbReference type="EMBL" id="SHKX01000010">
    <property type="protein sequence ID" value="RZU47691.1"/>
    <property type="molecule type" value="Genomic_DNA"/>
</dbReference>
<evidence type="ECO:0000313" key="13">
    <source>
        <dbReference type="EMBL" id="RZU47691.1"/>
    </source>
</evidence>
<dbReference type="InterPro" id="IPR000700">
    <property type="entry name" value="PAS-assoc_C"/>
</dbReference>
<dbReference type="Gene3D" id="3.40.50.2300">
    <property type="match status" value="1"/>
</dbReference>
<keyword evidence="3 8" id="KW-0597">Phosphoprotein</keyword>
<dbReference type="SUPFAM" id="SSF55874">
    <property type="entry name" value="ATPase domain of HSP90 chaperone/DNA topoisomerase II/histidine kinase"/>
    <property type="match status" value="1"/>
</dbReference>
<evidence type="ECO:0000256" key="6">
    <source>
        <dbReference type="ARBA" id="ARBA00023012"/>
    </source>
</evidence>
<feature type="domain" description="PAS" evidence="11">
    <location>
        <begin position="170"/>
        <end position="240"/>
    </location>
</feature>
<evidence type="ECO:0000313" key="14">
    <source>
        <dbReference type="Proteomes" id="UP000292423"/>
    </source>
</evidence>
<comment type="caution">
    <text evidence="13">The sequence shown here is derived from an EMBL/GenBank/DDBJ whole genome shotgun (WGS) entry which is preliminary data.</text>
</comment>
<feature type="domain" description="Response regulatory" evidence="10">
    <location>
        <begin position="27"/>
        <end position="144"/>
    </location>
</feature>
<dbReference type="Proteomes" id="UP000292423">
    <property type="component" value="Unassembled WGS sequence"/>
</dbReference>
<dbReference type="RefSeq" id="WP_130410913.1">
    <property type="nucleotide sequence ID" value="NZ_SHKX01000010.1"/>
</dbReference>
<evidence type="ECO:0000256" key="2">
    <source>
        <dbReference type="ARBA" id="ARBA00012438"/>
    </source>
</evidence>
<dbReference type="PRINTS" id="PR00344">
    <property type="entry name" value="BCTRLSENSOR"/>
</dbReference>
<dbReference type="InterPro" id="IPR001789">
    <property type="entry name" value="Sig_transdc_resp-reg_receiver"/>
</dbReference>
<dbReference type="CDD" id="cd00082">
    <property type="entry name" value="HisKA"/>
    <property type="match status" value="1"/>
</dbReference>
<name>A0A4Q7ZC36_9GAMM</name>
<organism evidence="13 14">
    <name type="scientific">Fluviicoccus keumensis</name>
    <dbReference type="NCBI Taxonomy" id="1435465"/>
    <lineage>
        <taxon>Bacteria</taxon>
        <taxon>Pseudomonadati</taxon>
        <taxon>Pseudomonadota</taxon>
        <taxon>Gammaproteobacteria</taxon>
        <taxon>Moraxellales</taxon>
        <taxon>Moraxellaceae</taxon>
        <taxon>Fluviicoccus</taxon>
    </lineage>
</organism>
<dbReference type="InterPro" id="IPR011006">
    <property type="entry name" value="CheY-like_superfamily"/>
</dbReference>
<dbReference type="PANTHER" id="PTHR43547:SF2">
    <property type="entry name" value="HYBRID SIGNAL TRANSDUCTION HISTIDINE KINASE C"/>
    <property type="match status" value="1"/>
</dbReference>
<evidence type="ECO:0000259" key="10">
    <source>
        <dbReference type="PROSITE" id="PS50110"/>
    </source>
</evidence>
<proteinExistence type="predicted"/>
<dbReference type="Pfam" id="PF02518">
    <property type="entry name" value="HATPase_c"/>
    <property type="match status" value="1"/>
</dbReference>